<evidence type="ECO:0008006" key="4">
    <source>
        <dbReference type="Google" id="ProtNLM"/>
    </source>
</evidence>
<organism evidence="2 3">
    <name type="scientific">Aquamicrobium zhengzhouense</name>
    <dbReference type="NCBI Taxonomy" id="2781738"/>
    <lineage>
        <taxon>Bacteria</taxon>
        <taxon>Pseudomonadati</taxon>
        <taxon>Pseudomonadota</taxon>
        <taxon>Alphaproteobacteria</taxon>
        <taxon>Hyphomicrobiales</taxon>
        <taxon>Phyllobacteriaceae</taxon>
        <taxon>Aquamicrobium</taxon>
    </lineage>
</organism>
<name>A0ABS0SD44_9HYPH</name>
<comment type="caution">
    <text evidence="2">The sequence shown here is derived from an EMBL/GenBank/DDBJ whole genome shotgun (WGS) entry which is preliminary data.</text>
</comment>
<evidence type="ECO:0000313" key="2">
    <source>
        <dbReference type="EMBL" id="MBI1620348.1"/>
    </source>
</evidence>
<proteinExistence type="predicted"/>
<accession>A0ABS0SD44</accession>
<evidence type="ECO:0000256" key="1">
    <source>
        <dbReference type="SAM" id="Phobius"/>
    </source>
</evidence>
<keyword evidence="1" id="KW-0812">Transmembrane</keyword>
<gene>
    <name evidence="2" type="ORF">IOD40_06675</name>
</gene>
<feature type="transmembrane region" description="Helical" evidence="1">
    <location>
        <begin position="115"/>
        <end position="134"/>
    </location>
</feature>
<feature type="transmembrane region" description="Helical" evidence="1">
    <location>
        <begin position="41"/>
        <end position="60"/>
    </location>
</feature>
<evidence type="ECO:0000313" key="3">
    <source>
        <dbReference type="Proteomes" id="UP000601789"/>
    </source>
</evidence>
<keyword evidence="1" id="KW-1133">Transmembrane helix</keyword>
<keyword evidence="1" id="KW-0472">Membrane</keyword>
<feature type="transmembrane region" description="Helical" evidence="1">
    <location>
        <begin position="80"/>
        <end position="103"/>
    </location>
</feature>
<reference evidence="2 3" key="1">
    <citation type="submission" date="2020-10" db="EMBL/GenBank/DDBJ databases">
        <title>Aquamicrobium zhengzhouensis sp. nov., a exopolysaccharide producing bacterium isolated from farmland soil.</title>
        <authorList>
            <person name="Wang X."/>
        </authorList>
    </citation>
    <scope>NUCLEOTIDE SEQUENCE [LARGE SCALE GENOMIC DNA]</scope>
    <source>
        <strain evidence="3">cd-1</strain>
    </source>
</reference>
<dbReference type="EMBL" id="JADGMQ010000003">
    <property type="protein sequence ID" value="MBI1620348.1"/>
    <property type="molecule type" value="Genomic_DNA"/>
</dbReference>
<protein>
    <recommendedName>
        <fullName evidence="4">Yip1 domain-containing protein</fullName>
    </recommendedName>
</protein>
<dbReference type="RefSeq" id="WP_198475618.1">
    <property type="nucleotide sequence ID" value="NZ_JADGMQ010000003.1"/>
</dbReference>
<dbReference type="Proteomes" id="UP000601789">
    <property type="component" value="Unassembled WGS sequence"/>
</dbReference>
<sequence length="135" mass="14733">MGPTEIFGYAMVLIDLFDKQSRAEAVLLSIKKLLLKLKQRAPIRTLFGFYGFFGGAFLIVKRMYPQALSSTDPAQDATPLIIMAILALPLLAVMLFALIHMAHGALAVLNRHPKGILGSVGLILTVAPDLVRLVY</sequence>
<keyword evidence="3" id="KW-1185">Reference proteome</keyword>